<proteinExistence type="predicted"/>
<sequence length="418" mass="45442">RFEKKKKTIPTRRITVQSDREKGKATRIRGAPHRQSAAPGRSPAAAFRRCGVVERQRPHGVVPRRGVPEPVRAEHLVVGEVERGAHPAAAALRGVGRVPLAAAGRAPDEVRDERPPPPVVAAAVGARDAAGLPPHRRVPRRRVPQVLPLRVPPPQRLVPFLDGLVPRRDAGEPAVHVHVLPVPLQVVLRLDAHRVPEPAALPPVEQQVRERRLVARVVAVLLRELLPQLLPPTRVLLRVRGAHPGPLVEEVERPLAVADEDHAGVDPQPRPPPEEPVGDAVHDEVAAGVPRPEREGEVHVGEHGVGVHPPQPLRLRVGHHGGAQDGQLRPRPRHRRLQGVAVVDELDPVEPAVVELRSWRWSPSAPAHGSGCDPDTITTVSPPPPPEPEAERSHAARFASQPVTRRPVTTEYERSGSS</sequence>
<organism evidence="2 3">
    <name type="scientific">Eragrostis curvula</name>
    <name type="common">weeping love grass</name>
    <dbReference type="NCBI Taxonomy" id="38414"/>
    <lineage>
        <taxon>Eukaryota</taxon>
        <taxon>Viridiplantae</taxon>
        <taxon>Streptophyta</taxon>
        <taxon>Embryophyta</taxon>
        <taxon>Tracheophyta</taxon>
        <taxon>Spermatophyta</taxon>
        <taxon>Magnoliopsida</taxon>
        <taxon>Liliopsida</taxon>
        <taxon>Poales</taxon>
        <taxon>Poaceae</taxon>
        <taxon>PACMAD clade</taxon>
        <taxon>Chloridoideae</taxon>
        <taxon>Eragrostideae</taxon>
        <taxon>Eragrostidinae</taxon>
        <taxon>Eragrostis</taxon>
    </lineage>
</organism>
<name>A0A5J9UMT0_9POAL</name>
<gene>
    <name evidence="2" type="ORF">EJB05_27167</name>
</gene>
<dbReference type="AlphaFoldDB" id="A0A5J9UMT0"/>
<feature type="region of interest" description="Disordered" evidence="1">
    <location>
        <begin position="15"/>
        <end position="44"/>
    </location>
</feature>
<evidence type="ECO:0000256" key="1">
    <source>
        <dbReference type="SAM" id="MobiDB-lite"/>
    </source>
</evidence>
<dbReference type="EMBL" id="RWGY01000013">
    <property type="protein sequence ID" value="TVU24714.1"/>
    <property type="molecule type" value="Genomic_DNA"/>
</dbReference>
<feature type="non-terminal residue" evidence="2">
    <location>
        <position position="1"/>
    </location>
</feature>
<comment type="caution">
    <text evidence="2">The sequence shown here is derived from an EMBL/GenBank/DDBJ whole genome shotgun (WGS) entry which is preliminary data.</text>
</comment>
<protein>
    <submittedName>
        <fullName evidence="2">Uncharacterized protein</fullName>
    </submittedName>
</protein>
<accession>A0A5J9UMT0</accession>
<dbReference type="Gramene" id="TVU24714">
    <property type="protein sequence ID" value="TVU24714"/>
    <property type="gene ID" value="EJB05_27167"/>
</dbReference>
<feature type="region of interest" description="Disordered" evidence="1">
    <location>
        <begin position="361"/>
        <end position="418"/>
    </location>
</feature>
<evidence type="ECO:0000313" key="2">
    <source>
        <dbReference type="EMBL" id="TVU24714.1"/>
    </source>
</evidence>
<dbReference type="Proteomes" id="UP000324897">
    <property type="component" value="Chromosome 2"/>
</dbReference>
<evidence type="ECO:0000313" key="3">
    <source>
        <dbReference type="Proteomes" id="UP000324897"/>
    </source>
</evidence>
<reference evidence="2 3" key="1">
    <citation type="journal article" date="2019" name="Sci. Rep.">
        <title>A high-quality genome of Eragrostis curvula grass provides insights into Poaceae evolution and supports new strategies to enhance forage quality.</title>
        <authorList>
            <person name="Carballo J."/>
            <person name="Santos B.A.C.M."/>
            <person name="Zappacosta D."/>
            <person name="Garbus I."/>
            <person name="Selva J.P."/>
            <person name="Gallo C.A."/>
            <person name="Diaz A."/>
            <person name="Albertini E."/>
            <person name="Caccamo M."/>
            <person name="Echenique V."/>
        </authorList>
    </citation>
    <scope>NUCLEOTIDE SEQUENCE [LARGE SCALE GENOMIC DNA]</scope>
    <source>
        <strain evidence="3">cv. Victoria</strain>
        <tissue evidence="2">Leaf</tissue>
    </source>
</reference>
<keyword evidence="3" id="KW-1185">Reference proteome</keyword>